<dbReference type="AlphaFoldDB" id="A0AAJ0C2G5"/>
<reference evidence="2" key="1">
    <citation type="submission" date="2023-06" db="EMBL/GenBank/DDBJ databases">
        <title>Genome-scale phylogeny and comparative genomics of the fungal order Sordariales.</title>
        <authorList>
            <consortium name="Lawrence Berkeley National Laboratory"/>
            <person name="Hensen N."/>
            <person name="Bonometti L."/>
            <person name="Westerberg I."/>
            <person name="Brannstrom I.O."/>
            <person name="Guillou S."/>
            <person name="Cros-Aarteil S."/>
            <person name="Calhoun S."/>
            <person name="Haridas S."/>
            <person name="Kuo A."/>
            <person name="Mondo S."/>
            <person name="Pangilinan J."/>
            <person name="Riley R."/>
            <person name="Labutti K."/>
            <person name="Andreopoulos B."/>
            <person name="Lipzen A."/>
            <person name="Chen C."/>
            <person name="Yanf M."/>
            <person name="Daum C."/>
            <person name="Ng V."/>
            <person name="Clum A."/>
            <person name="Steindorff A."/>
            <person name="Ohm R."/>
            <person name="Martin F."/>
            <person name="Silar P."/>
            <person name="Natvig D."/>
            <person name="Lalanne C."/>
            <person name="Gautier V."/>
            <person name="Ament-Velasquez S.L."/>
            <person name="Kruys A."/>
            <person name="Hutchinson M.I."/>
            <person name="Powell A.J."/>
            <person name="Barry K."/>
            <person name="Miller A.N."/>
            <person name="Grigoriev I.V."/>
            <person name="Debuchy R."/>
            <person name="Gladieux P."/>
            <person name="Thoren M.H."/>
            <person name="Johannesson H."/>
        </authorList>
    </citation>
    <scope>NUCLEOTIDE SEQUENCE</scope>
    <source>
        <strain evidence="2">8032-3</strain>
    </source>
</reference>
<feature type="chain" id="PRO_5042564446" evidence="1">
    <location>
        <begin position="21"/>
        <end position="98"/>
    </location>
</feature>
<dbReference type="Proteomes" id="UP001244011">
    <property type="component" value="Unassembled WGS sequence"/>
</dbReference>
<keyword evidence="1" id="KW-0732">Signal</keyword>
<name>A0AAJ0C2G5_9PEZI</name>
<dbReference type="EMBL" id="MU839004">
    <property type="protein sequence ID" value="KAK1768935.1"/>
    <property type="molecule type" value="Genomic_DNA"/>
</dbReference>
<dbReference type="RefSeq" id="XP_060285148.1">
    <property type="nucleotide sequence ID" value="XM_060427524.1"/>
</dbReference>
<accession>A0AAJ0C2G5</accession>
<sequence>MLLFPISYSFLSILPLLSQSDSFSNLLVDSETITAKPQCHRAMQAGSLRLPPVSLRCHARQTTRRTQAVPTLQTVHTKDMCSSIDDLIIIEAKRFAEQ</sequence>
<evidence type="ECO:0000256" key="1">
    <source>
        <dbReference type="SAM" id="SignalP"/>
    </source>
</evidence>
<proteinExistence type="predicted"/>
<protein>
    <submittedName>
        <fullName evidence="2">Uncharacterized protein</fullName>
    </submittedName>
</protein>
<feature type="signal peptide" evidence="1">
    <location>
        <begin position="1"/>
        <end position="20"/>
    </location>
</feature>
<dbReference type="GeneID" id="85310711"/>
<evidence type="ECO:0000313" key="2">
    <source>
        <dbReference type="EMBL" id="KAK1768935.1"/>
    </source>
</evidence>
<organism evidence="2 3">
    <name type="scientific">Phialemonium atrogriseum</name>
    <dbReference type="NCBI Taxonomy" id="1093897"/>
    <lineage>
        <taxon>Eukaryota</taxon>
        <taxon>Fungi</taxon>
        <taxon>Dikarya</taxon>
        <taxon>Ascomycota</taxon>
        <taxon>Pezizomycotina</taxon>
        <taxon>Sordariomycetes</taxon>
        <taxon>Sordariomycetidae</taxon>
        <taxon>Cephalothecales</taxon>
        <taxon>Cephalothecaceae</taxon>
        <taxon>Phialemonium</taxon>
    </lineage>
</organism>
<gene>
    <name evidence="2" type="ORF">QBC33DRAFT_534201</name>
</gene>
<comment type="caution">
    <text evidence="2">The sequence shown here is derived from an EMBL/GenBank/DDBJ whole genome shotgun (WGS) entry which is preliminary data.</text>
</comment>
<evidence type="ECO:0000313" key="3">
    <source>
        <dbReference type="Proteomes" id="UP001244011"/>
    </source>
</evidence>
<keyword evidence="3" id="KW-1185">Reference proteome</keyword>